<keyword evidence="3" id="KW-0808">Transferase</keyword>
<dbReference type="GO" id="GO:1990189">
    <property type="term" value="F:protein N-terminal-serine acetyltransferase activity"/>
    <property type="evidence" value="ECO:0007669"/>
    <property type="project" value="TreeGrafter"/>
</dbReference>
<sequence>MDQRISFVTLAVADLAASRRFYLDGLGWRAELDVPGEVLMIRVGEHLILSLWDATEFEGEVGPLRRGEGLAPITLAHNVTRPDDVDAILELARGAGSPDVAPAQQRDWGGYTGYFADPDGFRWEIAVNPGPIGQTVLPPASRDEVRLTPFDQPVGPSVDAWTPPPRPDLPATTGRWCTVEPLAPEHADELAPEVAGPDHDALWTYLKEERPDDVVAYVAGRLAGDTVEVLVRDGDGVACGLVSLMRIDRAHGVVEIGNVVLGPRLQRTTAATEAMSLLARHVFGLGYRRLEWKCDSLNAPSRRAAERLGFAHEGTFRRHVVTKGRSRDTAWFALTLDDWPRVRAAHEAWLEPANFVGGVQQRRLADLLAAG</sequence>
<dbReference type="PANTHER" id="PTHR43441:SF2">
    <property type="entry name" value="FAMILY ACETYLTRANSFERASE, PUTATIVE (AFU_ORTHOLOGUE AFUA_7G00850)-RELATED"/>
    <property type="match status" value="1"/>
</dbReference>
<dbReference type="InterPro" id="IPR000182">
    <property type="entry name" value="GNAT_dom"/>
</dbReference>
<feature type="domain" description="N-acetyltransferase" evidence="1">
    <location>
        <begin position="189"/>
        <end position="337"/>
    </location>
</feature>
<feature type="domain" description="VOC" evidence="2">
    <location>
        <begin position="4"/>
        <end position="128"/>
    </location>
</feature>
<dbReference type="InterPro" id="IPR004360">
    <property type="entry name" value="Glyas_Fos-R_dOase_dom"/>
</dbReference>
<dbReference type="Proteomes" id="UP000192634">
    <property type="component" value="Unassembled WGS sequence"/>
</dbReference>
<dbReference type="Gene3D" id="3.40.630.30">
    <property type="match status" value="1"/>
</dbReference>
<gene>
    <name evidence="3" type="ORF">SAMN06296429_10426</name>
</gene>
<dbReference type="SUPFAM" id="SSF54593">
    <property type="entry name" value="Glyoxalase/Bleomycin resistance protein/Dihydroxybiphenyl dioxygenase"/>
    <property type="match status" value="1"/>
</dbReference>
<dbReference type="Pfam" id="PF13302">
    <property type="entry name" value="Acetyltransf_3"/>
    <property type="match status" value="1"/>
</dbReference>
<proteinExistence type="predicted"/>
<dbReference type="PANTHER" id="PTHR43441">
    <property type="entry name" value="RIBOSOMAL-PROTEIN-SERINE ACETYLTRANSFERASE"/>
    <property type="match status" value="1"/>
</dbReference>
<name>A0A1W1ZIP0_9MICO</name>
<dbReference type="InterPro" id="IPR037523">
    <property type="entry name" value="VOC_core"/>
</dbReference>
<dbReference type="SUPFAM" id="SSF55729">
    <property type="entry name" value="Acyl-CoA N-acyltransferases (Nat)"/>
    <property type="match status" value="1"/>
</dbReference>
<dbReference type="PROSITE" id="PS51819">
    <property type="entry name" value="VOC"/>
    <property type="match status" value="1"/>
</dbReference>
<evidence type="ECO:0000259" key="2">
    <source>
        <dbReference type="PROSITE" id="PS51819"/>
    </source>
</evidence>
<accession>A0A1W1ZIP0</accession>
<protein>
    <submittedName>
        <fullName evidence="3">Protein N-acetyltransferase, RimJ/RimL family</fullName>
    </submittedName>
</protein>
<dbReference type="RefSeq" id="WP_327078571.1">
    <property type="nucleotide sequence ID" value="NZ_FWXN01000004.1"/>
</dbReference>
<organism evidence="3 4">
    <name type="scientific">Janibacter indicus</name>
    <dbReference type="NCBI Taxonomy" id="857417"/>
    <lineage>
        <taxon>Bacteria</taxon>
        <taxon>Bacillati</taxon>
        <taxon>Actinomycetota</taxon>
        <taxon>Actinomycetes</taxon>
        <taxon>Micrococcales</taxon>
        <taxon>Intrasporangiaceae</taxon>
        <taxon>Janibacter</taxon>
    </lineage>
</organism>
<dbReference type="AlphaFoldDB" id="A0A1W1ZIP0"/>
<dbReference type="Pfam" id="PF00903">
    <property type="entry name" value="Glyoxalase"/>
    <property type="match status" value="1"/>
</dbReference>
<evidence type="ECO:0000313" key="3">
    <source>
        <dbReference type="EMBL" id="SMC48246.1"/>
    </source>
</evidence>
<reference evidence="3 4" key="1">
    <citation type="submission" date="2017-04" db="EMBL/GenBank/DDBJ databases">
        <authorList>
            <person name="Afonso C.L."/>
            <person name="Miller P.J."/>
            <person name="Scott M.A."/>
            <person name="Spackman E."/>
            <person name="Goraichik I."/>
            <person name="Dimitrov K.M."/>
            <person name="Suarez D.L."/>
            <person name="Swayne D.E."/>
        </authorList>
    </citation>
    <scope>NUCLEOTIDE SEQUENCE [LARGE SCALE GENOMIC DNA]</scope>
    <source>
        <strain evidence="3 4">CGMCC 1.12511</strain>
    </source>
</reference>
<evidence type="ECO:0000259" key="1">
    <source>
        <dbReference type="PROSITE" id="PS51186"/>
    </source>
</evidence>
<dbReference type="Gene3D" id="3.10.180.10">
    <property type="entry name" value="2,3-Dihydroxybiphenyl 1,2-Dioxygenase, domain 1"/>
    <property type="match status" value="1"/>
</dbReference>
<dbReference type="GO" id="GO:0008999">
    <property type="term" value="F:protein-N-terminal-alanine acetyltransferase activity"/>
    <property type="evidence" value="ECO:0007669"/>
    <property type="project" value="TreeGrafter"/>
</dbReference>
<dbReference type="PROSITE" id="PS51186">
    <property type="entry name" value="GNAT"/>
    <property type="match status" value="1"/>
</dbReference>
<evidence type="ECO:0000313" key="4">
    <source>
        <dbReference type="Proteomes" id="UP000192634"/>
    </source>
</evidence>
<dbReference type="EMBL" id="FWXN01000004">
    <property type="protein sequence ID" value="SMC48246.1"/>
    <property type="molecule type" value="Genomic_DNA"/>
</dbReference>
<dbReference type="InterPro" id="IPR016181">
    <property type="entry name" value="Acyl_CoA_acyltransferase"/>
</dbReference>
<dbReference type="InterPro" id="IPR051908">
    <property type="entry name" value="Ribosomal_N-acetyltransferase"/>
</dbReference>
<dbReference type="InterPro" id="IPR029068">
    <property type="entry name" value="Glyas_Bleomycin-R_OHBP_Dase"/>
</dbReference>